<proteinExistence type="predicted"/>
<protein>
    <submittedName>
        <fullName evidence="3">Ricin-type beta-trefoil lectin domain-like</fullName>
    </submittedName>
</protein>
<dbReference type="Gene3D" id="2.80.10.50">
    <property type="match status" value="2"/>
</dbReference>
<dbReference type="InterPro" id="IPR000772">
    <property type="entry name" value="Ricin_B_lectin"/>
</dbReference>
<evidence type="ECO:0000256" key="1">
    <source>
        <dbReference type="SAM" id="SignalP"/>
    </source>
</evidence>
<sequence>MKKSKLLKWMAVCAPVLFGAIFGFASDAHAQCQFPATSNASTPQLYKIVNAHSGKVLDVAFNSTVATYRLHQWEYLGLPSQHWYLLTDDYGGYRIVNLNSRHSMEPYDGSRGAKIWQNYTSMVPKQSWILYCEPNVAGSLFRISSLMTQKVVDVEFNSTGNGANIHQWDYIQSVQTQLWRFERVNSYGLSSSAERAFGPLQRLTRAVAAQGVGVGALGQALRGCLQPSQRVPL</sequence>
<accession>A0A1I0LFC8</accession>
<feature type="chain" id="PRO_5011480788" evidence="1">
    <location>
        <begin position="31"/>
        <end position="233"/>
    </location>
</feature>
<keyword evidence="4" id="KW-1185">Reference proteome</keyword>
<organism evidence="3 4">
    <name type="scientific">Stigmatella erecta</name>
    <dbReference type="NCBI Taxonomy" id="83460"/>
    <lineage>
        <taxon>Bacteria</taxon>
        <taxon>Pseudomonadati</taxon>
        <taxon>Myxococcota</taxon>
        <taxon>Myxococcia</taxon>
        <taxon>Myxococcales</taxon>
        <taxon>Cystobacterineae</taxon>
        <taxon>Archangiaceae</taxon>
        <taxon>Stigmatella</taxon>
    </lineage>
</organism>
<dbReference type="EMBL" id="FOIJ01000029">
    <property type="protein sequence ID" value="SEU38854.1"/>
    <property type="molecule type" value="Genomic_DNA"/>
</dbReference>
<evidence type="ECO:0000259" key="2">
    <source>
        <dbReference type="Pfam" id="PF14200"/>
    </source>
</evidence>
<dbReference type="InterPro" id="IPR035992">
    <property type="entry name" value="Ricin_B-like_lectins"/>
</dbReference>
<feature type="signal peptide" evidence="1">
    <location>
        <begin position="1"/>
        <end position="30"/>
    </location>
</feature>
<dbReference type="Proteomes" id="UP000199181">
    <property type="component" value="Unassembled WGS sequence"/>
</dbReference>
<dbReference type="CDD" id="cd00161">
    <property type="entry name" value="beta-trefoil_Ricin-like"/>
    <property type="match status" value="1"/>
</dbReference>
<keyword evidence="1" id="KW-0732">Signal</keyword>
<evidence type="ECO:0000313" key="3">
    <source>
        <dbReference type="EMBL" id="SEU38854.1"/>
    </source>
</evidence>
<gene>
    <name evidence="3" type="ORF">SAMN05443639_12913</name>
</gene>
<feature type="domain" description="Ricin B lectin" evidence="2">
    <location>
        <begin position="125"/>
        <end position="192"/>
    </location>
</feature>
<reference evidence="4" key="1">
    <citation type="submission" date="2016-10" db="EMBL/GenBank/DDBJ databases">
        <authorList>
            <person name="Varghese N."/>
            <person name="Submissions S."/>
        </authorList>
    </citation>
    <scope>NUCLEOTIDE SEQUENCE [LARGE SCALE GENOMIC DNA]</scope>
    <source>
        <strain evidence="4">DSM 16858</strain>
    </source>
</reference>
<dbReference type="RefSeq" id="WP_093526105.1">
    <property type="nucleotide sequence ID" value="NZ_FOIJ01000029.1"/>
</dbReference>
<evidence type="ECO:0000313" key="4">
    <source>
        <dbReference type="Proteomes" id="UP000199181"/>
    </source>
</evidence>
<feature type="domain" description="Ricin B lectin" evidence="2">
    <location>
        <begin position="42"/>
        <end position="113"/>
    </location>
</feature>
<dbReference type="GO" id="GO:0030246">
    <property type="term" value="F:carbohydrate binding"/>
    <property type="evidence" value="ECO:0007669"/>
    <property type="project" value="UniProtKB-KW"/>
</dbReference>
<dbReference type="Pfam" id="PF14200">
    <property type="entry name" value="RicinB_lectin_2"/>
    <property type="match status" value="2"/>
</dbReference>
<keyword evidence="3" id="KW-0430">Lectin</keyword>
<name>A0A1I0LFC8_9BACT</name>
<dbReference type="SUPFAM" id="SSF50370">
    <property type="entry name" value="Ricin B-like lectins"/>
    <property type="match status" value="1"/>
</dbReference>
<dbReference type="AlphaFoldDB" id="A0A1I0LFC8"/>